<dbReference type="NCBIfam" id="TIGR02541">
    <property type="entry name" value="flagell_FlgJ"/>
    <property type="match status" value="1"/>
</dbReference>
<dbReference type="GO" id="GO:0044780">
    <property type="term" value="P:bacterial-type flagellum assembly"/>
    <property type="evidence" value="ECO:0007669"/>
    <property type="project" value="InterPro"/>
</dbReference>
<evidence type="ECO:0000256" key="6">
    <source>
        <dbReference type="ARBA" id="ARBA00022764"/>
    </source>
</evidence>
<keyword evidence="14" id="KW-1185">Reference proteome</keyword>
<comment type="subcellular location">
    <subcellularLocation>
        <location evidence="2">Periplasm</location>
    </subcellularLocation>
</comment>
<evidence type="ECO:0000256" key="4">
    <source>
        <dbReference type="ARBA" id="ARBA00007974"/>
    </source>
</evidence>
<gene>
    <name evidence="13" type="primary">flgJ</name>
    <name evidence="13" type="ORF">FR932_01340</name>
</gene>
<evidence type="ECO:0000313" key="14">
    <source>
        <dbReference type="Proteomes" id="UP000327424"/>
    </source>
</evidence>
<evidence type="ECO:0000256" key="3">
    <source>
        <dbReference type="ARBA" id="ARBA00006880"/>
    </source>
</evidence>
<dbReference type="GO" id="GO:0016798">
    <property type="term" value="F:hydrolase activity, acting on glycosyl bonds"/>
    <property type="evidence" value="ECO:0007669"/>
    <property type="project" value="UniProtKB-KW"/>
</dbReference>
<organism evidence="13 14">
    <name type="scientific">Moritella marina ATCC 15381</name>
    <dbReference type="NCBI Taxonomy" id="1202962"/>
    <lineage>
        <taxon>Bacteria</taxon>
        <taxon>Pseudomonadati</taxon>
        <taxon>Pseudomonadota</taxon>
        <taxon>Gammaproteobacteria</taxon>
        <taxon>Alteromonadales</taxon>
        <taxon>Moritellaceae</taxon>
        <taxon>Moritella</taxon>
    </lineage>
</organism>
<dbReference type="OrthoDB" id="289937at2"/>
<evidence type="ECO:0000256" key="2">
    <source>
        <dbReference type="ARBA" id="ARBA00004418"/>
    </source>
</evidence>
<dbReference type="Pfam" id="PF10135">
    <property type="entry name" value="Rod-binding"/>
    <property type="match status" value="1"/>
</dbReference>
<dbReference type="InterPro" id="IPR051056">
    <property type="entry name" value="Glycosyl_Hydrolase_73"/>
</dbReference>
<evidence type="ECO:0000259" key="12">
    <source>
        <dbReference type="SMART" id="SM00047"/>
    </source>
</evidence>
<dbReference type="InterPro" id="IPR013377">
    <property type="entry name" value="FlgJ"/>
</dbReference>
<keyword evidence="10" id="KW-0961">Cell wall biogenesis/degradation</keyword>
<dbReference type="RefSeq" id="WP_019440871.1">
    <property type="nucleotide sequence ID" value="NZ_ALOE01000011.1"/>
</dbReference>
<reference evidence="13 14" key="1">
    <citation type="submission" date="2019-09" db="EMBL/GenBank/DDBJ databases">
        <title>Hybrid Assembly of the complete Genome of the Deep-Sea Bacterium Moritella marina from long Nanopore and Illumina reads.</title>
        <authorList>
            <person name="Magin S."/>
            <person name="Georgoulis A."/>
            <person name="Papadimitriou K."/>
            <person name="Iliakis G."/>
            <person name="Vorgias C.E."/>
        </authorList>
    </citation>
    <scope>NUCLEOTIDE SEQUENCE [LARGE SCALE GENOMIC DNA]</scope>
    <source>
        <strain evidence="13 14">MP-1</strain>
    </source>
</reference>
<dbReference type="EMBL" id="CP044399">
    <property type="protein sequence ID" value="QFI36567.1"/>
    <property type="molecule type" value="Genomic_DNA"/>
</dbReference>
<keyword evidence="8 13" id="KW-0378">Hydrolase</keyword>
<dbReference type="Gene3D" id="2.10.70.40">
    <property type="entry name" value="peptidoglycan hydrolase"/>
    <property type="match status" value="1"/>
</dbReference>
<dbReference type="PANTHER" id="PTHR33308:SF9">
    <property type="entry name" value="PEPTIDOGLYCAN HYDROLASE FLGJ"/>
    <property type="match status" value="1"/>
</dbReference>
<sequence length="334" mass="36326">MDNSFKTNVNSNVLDTHNLDSLRKRAQGNDEGALKEVAQQFESLFTNMLMKSMREANAAFETDSPMNNNYTQFYRDMQDKQMAADMSQTGSLGLADVIVKQLSNNGGNYMPASSLNGDTNPLQNLKTNNGNTTAGKTLLEGAESPAIKAIDADGKPVDDTTQPGNPLAAAAPFAASAPKMQFNSPEEFVTSLAPFADVVAKRLNVSPDVLLAQAALETGWGKKVSTDNKGDSSHNLFNIKADKRWEGPTASVDTLEFKDGVAKRENHQFRSYQDFQSSFNDFANFLQSGDRYSDALSNSADSAQFLNGLQQAGYATDPNYAAKIKNVMKHDAFK</sequence>
<dbReference type="GO" id="GO:0071555">
    <property type="term" value="P:cell wall organization"/>
    <property type="evidence" value="ECO:0007669"/>
    <property type="project" value="UniProtKB-KW"/>
</dbReference>
<dbReference type="Proteomes" id="UP000327424">
    <property type="component" value="Chromosome"/>
</dbReference>
<protein>
    <recommendedName>
        <fullName evidence="5">Peptidoglycan hydrolase FlgJ</fullName>
    </recommendedName>
    <alternativeName>
        <fullName evidence="11">Muramidase FlgJ</fullName>
    </alternativeName>
</protein>
<evidence type="ECO:0000256" key="9">
    <source>
        <dbReference type="ARBA" id="ARBA00023295"/>
    </source>
</evidence>
<dbReference type="KEGG" id="mmaa:FR932_01340"/>
<comment type="similarity">
    <text evidence="4">In the C-terminal section; belongs to the glycosyl hydrolase 73 family.</text>
</comment>
<evidence type="ECO:0000256" key="7">
    <source>
        <dbReference type="ARBA" id="ARBA00022795"/>
    </source>
</evidence>
<dbReference type="GO" id="GO:0071973">
    <property type="term" value="P:bacterial-type flagellum-dependent cell motility"/>
    <property type="evidence" value="ECO:0007669"/>
    <property type="project" value="TreeGrafter"/>
</dbReference>
<dbReference type="GO" id="GO:0004040">
    <property type="term" value="F:amidase activity"/>
    <property type="evidence" value="ECO:0007669"/>
    <property type="project" value="InterPro"/>
</dbReference>
<feature type="domain" description="Mannosyl-glycoprotein endo-beta-N-acetylglucosamidase-like" evidence="12">
    <location>
        <begin position="179"/>
        <end position="334"/>
    </location>
</feature>
<evidence type="ECO:0000256" key="11">
    <source>
        <dbReference type="ARBA" id="ARBA00030835"/>
    </source>
</evidence>
<evidence type="ECO:0000256" key="1">
    <source>
        <dbReference type="ARBA" id="ARBA00002954"/>
    </source>
</evidence>
<dbReference type="InterPro" id="IPR002901">
    <property type="entry name" value="MGlyc_endo_b_GlcNAc-like_dom"/>
</dbReference>
<keyword evidence="7" id="KW-1005">Bacterial flagellum biogenesis</keyword>
<evidence type="ECO:0000256" key="5">
    <source>
        <dbReference type="ARBA" id="ARBA00013433"/>
    </source>
</evidence>
<keyword evidence="9 13" id="KW-0326">Glycosidase</keyword>
<evidence type="ECO:0000313" key="13">
    <source>
        <dbReference type="EMBL" id="QFI36567.1"/>
    </source>
</evidence>
<keyword evidence="13" id="KW-0969">Cilium</keyword>
<keyword evidence="13" id="KW-0282">Flagellum</keyword>
<comment type="function">
    <text evidence="1">Flagellum-specific muramidase which hydrolyzes the peptidoglycan layer to assemble the rod structure in the periplasmic space.</text>
</comment>
<dbReference type="Pfam" id="PF01832">
    <property type="entry name" value="Glucosaminidase"/>
    <property type="match status" value="1"/>
</dbReference>
<keyword evidence="6" id="KW-0574">Periplasm</keyword>
<name>A0A5J6WF46_MORMI</name>
<dbReference type="InterPro" id="IPR019301">
    <property type="entry name" value="Flagellar_prot_FlgJ_N"/>
</dbReference>
<comment type="similarity">
    <text evidence="3">In the N-terminal section; belongs to the FlgJ family.</text>
</comment>
<dbReference type="Gene3D" id="1.10.530.10">
    <property type="match status" value="1"/>
</dbReference>
<accession>A0A5J6WF46</accession>
<dbReference type="SMART" id="SM00047">
    <property type="entry name" value="LYZ2"/>
    <property type="match status" value="1"/>
</dbReference>
<dbReference type="AlphaFoldDB" id="A0A5J6WF46"/>
<evidence type="ECO:0000256" key="8">
    <source>
        <dbReference type="ARBA" id="ARBA00022801"/>
    </source>
</evidence>
<evidence type="ECO:0000256" key="10">
    <source>
        <dbReference type="ARBA" id="ARBA00023316"/>
    </source>
</evidence>
<proteinExistence type="inferred from homology"/>
<dbReference type="PANTHER" id="PTHR33308">
    <property type="entry name" value="PEPTIDOGLYCAN HYDROLASE FLGJ"/>
    <property type="match status" value="1"/>
</dbReference>
<dbReference type="GO" id="GO:0042597">
    <property type="term" value="C:periplasmic space"/>
    <property type="evidence" value="ECO:0007669"/>
    <property type="project" value="UniProtKB-SubCell"/>
</dbReference>
<keyword evidence="13" id="KW-0966">Cell projection</keyword>